<gene>
    <name evidence="3" type="ORF">GRG538_LOCUS10724</name>
</gene>
<evidence type="ECO:0000259" key="2">
    <source>
        <dbReference type="SMART" id="SM00101"/>
    </source>
</evidence>
<organism evidence="3 4">
    <name type="scientific">Rotaria socialis</name>
    <dbReference type="NCBI Taxonomy" id="392032"/>
    <lineage>
        <taxon>Eukaryota</taxon>
        <taxon>Metazoa</taxon>
        <taxon>Spiralia</taxon>
        <taxon>Gnathifera</taxon>
        <taxon>Rotifera</taxon>
        <taxon>Eurotatoria</taxon>
        <taxon>Bdelloidea</taxon>
        <taxon>Philodinida</taxon>
        <taxon>Philodinidae</taxon>
        <taxon>Rotaria</taxon>
    </lineage>
</organism>
<dbReference type="SMART" id="SM00101">
    <property type="entry name" value="14_3_3"/>
    <property type="match status" value="1"/>
</dbReference>
<sequence length="114" mass="13086">MEGDYYRYFSEVTTGDETLKMIKEAQRAYDEAINLSSANLLPTHPIRLGLALNYSVFLYEIINNPGSACRFAKQAFDDAIEDLDSLTEDSYKDTTLIMQLLRDNLVLWTTDMEE</sequence>
<comment type="caution">
    <text evidence="3">The sequence shown here is derived from an EMBL/GenBank/DDBJ whole genome shotgun (WGS) entry which is preliminary data.</text>
</comment>
<evidence type="ECO:0000313" key="4">
    <source>
        <dbReference type="Proteomes" id="UP000663872"/>
    </source>
</evidence>
<dbReference type="Gene3D" id="1.20.190.20">
    <property type="entry name" value="14-3-3 domain"/>
    <property type="match status" value="1"/>
</dbReference>
<feature type="domain" description="14-3-3" evidence="2">
    <location>
        <begin position="1"/>
        <end position="114"/>
    </location>
</feature>
<reference evidence="3" key="1">
    <citation type="submission" date="2021-02" db="EMBL/GenBank/DDBJ databases">
        <authorList>
            <person name="Nowell W R."/>
        </authorList>
    </citation>
    <scope>NUCLEOTIDE SEQUENCE</scope>
</reference>
<dbReference type="PANTHER" id="PTHR18860">
    <property type="entry name" value="14-3-3 PROTEIN"/>
    <property type="match status" value="1"/>
</dbReference>
<name>A0A818AQM2_9BILA</name>
<protein>
    <recommendedName>
        <fullName evidence="2">14-3-3 domain-containing protein</fullName>
    </recommendedName>
</protein>
<evidence type="ECO:0000313" key="3">
    <source>
        <dbReference type="EMBL" id="CAF3409062.1"/>
    </source>
</evidence>
<evidence type="ECO:0000256" key="1">
    <source>
        <dbReference type="ARBA" id="ARBA00006141"/>
    </source>
</evidence>
<dbReference type="Pfam" id="PF00244">
    <property type="entry name" value="14-3-3"/>
    <property type="match status" value="1"/>
</dbReference>
<dbReference type="SUPFAM" id="SSF48445">
    <property type="entry name" value="14-3-3 protein"/>
    <property type="match status" value="1"/>
</dbReference>
<accession>A0A818AQM2</accession>
<dbReference type="EMBL" id="CAJNYT010001412">
    <property type="protein sequence ID" value="CAF3409062.1"/>
    <property type="molecule type" value="Genomic_DNA"/>
</dbReference>
<dbReference type="InterPro" id="IPR036815">
    <property type="entry name" value="14-3-3_dom_sf"/>
</dbReference>
<dbReference type="InterPro" id="IPR023410">
    <property type="entry name" value="14-3-3_domain"/>
</dbReference>
<proteinExistence type="inferred from homology"/>
<dbReference type="InterPro" id="IPR000308">
    <property type="entry name" value="14-3-3"/>
</dbReference>
<dbReference type="Proteomes" id="UP000663872">
    <property type="component" value="Unassembled WGS sequence"/>
</dbReference>
<dbReference type="PRINTS" id="PR00305">
    <property type="entry name" value="1433ZETA"/>
</dbReference>
<comment type="similarity">
    <text evidence="1">Belongs to the 14-3-3 family.</text>
</comment>
<dbReference type="AlphaFoldDB" id="A0A818AQM2"/>